<keyword evidence="2" id="KW-1185">Reference proteome</keyword>
<dbReference type="Proteomes" id="UP000789405">
    <property type="component" value="Unassembled WGS sequence"/>
</dbReference>
<evidence type="ECO:0000313" key="2">
    <source>
        <dbReference type="Proteomes" id="UP000789405"/>
    </source>
</evidence>
<dbReference type="AlphaFoldDB" id="A0A9N9JZG3"/>
<organism evidence="1 2">
    <name type="scientific">Dentiscutata erythropus</name>
    <dbReference type="NCBI Taxonomy" id="1348616"/>
    <lineage>
        <taxon>Eukaryota</taxon>
        <taxon>Fungi</taxon>
        <taxon>Fungi incertae sedis</taxon>
        <taxon>Mucoromycota</taxon>
        <taxon>Glomeromycotina</taxon>
        <taxon>Glomeromycetes</taxon>
        <taxon>Diversisporales</taxon>
        <taxon>Gigasporaceae</taxon>
        <taxon>Dentiscutata</taxon>
    </lineage>
</organism>
<accession>A0A9N9JZG3</accession>
<name>A0A9N9JZG3_9GLOM</name>
<gene>
    <name evidence="1" type="ORF">DERYTH_LOCUS23940</name>
</gene>
<sequence>VLTVSSLGVVNMASLELLFGDLVADILSGVSDFVVEYRRFWCLVGFGVAF</sequence>
<proteinExistence type="predicted"/>
<protein>
    <submittedName>
        <fullName evidence="1">24501_t:CDS:1</fullName>
    </submittedName>
</protein>
<reference evidence="1" key="1">
    <citation type="submission" date="2021-06" db="EMBL/GenBank/DDBJ databases">
        <authorList>
            <person name="Kallberg Y."/>
            <person name="Tangrot J."/>
            <person name="Rosling A."/>
        </authorList>
    </citation>
    <scope>NUCLEOTIDE SEQUENCE</scope>
    <source>
        <strain evidence="1">MA453B</strain>
    </source>
</reference>
<evidence type="ECO:0000313" key="1">
    <source>
        <dbReference type="EMBL" id="CAG8803694.1"/>
    </source>
</evidence>
<dbReference type="EMBL" id="CAJVPY010038185">
    <property type="protein sequence ID" value="CAG8803694.1"/>
    <property type="molecule type" value="Genomic_DNA"/>
</dbReference>
<feature type="non-terminal residue" evidence="1">
    <location>
        <position position="50"/>
    </location>
</feature>
<feature type="non-terminal residue" evidence="1">
    <location>
        <position position="1"/>
    </location>
</feature>
<comment type="caution">
    <text evidence="1">The sequence shown here is derived from an EMBL/GenBank/DDBJ whole genome shotgun (WGS) entry which is preliminary data.</text>
</comment>